<dbReference type="EMBL" id="BLXT01004984">
    <property type="protein sequence ID" value="GFO18756.1"/>
    <property type="molecule type" value="Genomic_DNA"/>
</dbReference>
<dbReference type="Proteomes" id="UP000735302">
    <property type="component" value="Unassembled WGS sequence"/>
</dbReference>
<evidence type="ECO:0000313" key="3">
    <source>
        <dbReference type="Proteomes" id="UP000735302"/>
    </source>
</evidence>
<reference evidence="2 3" key="1">
    <citation type="journal article" date="2021" name="Elife">
        <title>Chloroplast acquisition without the gene transfer in kleptoplastic sea slugs, Plakobranchus ocellatus.</title>
        <authorList>
            <person name="Maeda T."/>
            <person name="Takahashi S."/>
            <person name="Yoshida T."/>
            <person name="Shimamura S."/>
            <person name="Takaki Y."/>
            <person name="Nagai Y."/>
            <person name="Toyoda A."/>
            <person name="Suzuki Y."/>
            <person name="Arimoto A."/>
            <person name="Ishii H."/>
            <person name="Satoh N."/>
            <person name="Nishiyama T."/>
            <person name="Hasebe M."/>
            <person name="Maruyama T."/>
            <person name="Minagawa J."/>
            <person name="Obokata J."/>
            <person name="Shigenobu S."/>
        </authorList>
    </citation>
    <scope>NUCLEOTIDE SEQUENCE [LARGE SCALE GENOMIC DNA]</scope>
</reference>
<comment type="caution">
    <text evidence="2">The sequence shown here is derived from an EMBL/GenBank/DDBJ whole genome shotgun (WGS) entry which is preliminary data.</text>
</comment>
<feature type="compositionally biased region" description="Basic and acidic residues" evidence="1">
    <location>
        <begin position="1"/>
        <end position="13"/>
    </location>
</feature>
<dbReference type="AlphaFoldDB" id="A0AAV4BEB2"/>
<gene>
    <name evidence="2" type="ORF">PoB_004526100</name>
</gene>
<protein>
    <submittedName>
        <fullName evidence="2">Uncharacterized protein</fullName>
    </submittedName>
</protein>
<accession>A0AAV4BEB2</accession>
<feature type="region of interest" description="Disordered" evidence="1">
    <location>
        <begin position="58"/>
        <end position="95"/>
    </location>
</feature>
<name>A0AAV4BEB2_9GAST</name>
<sequence length="95" mass="10759">MGREVREEIKRGAEGLTKSKGQERKGKKRKIDRDRGGKAQYFSRSIVCSVTLRVGWQEKSKEQSTGQPMRNITDDGVPYTYTSLNPATNPKTKKV</sequence>
<proteinExistence type="predicted"/>
<keyword evidence="3" id="KW-1185">Reference proteome</keyword>
<organism evidence="2 3">
    <name type="scientific">Plakobranchus ocellatus</name>
    <dbReference type="NCBI Taxonomy" id="259542"/>
    <lineage>
        <taxon>Eukaryota</taxon>
        <taxon>Metazoa</taxon>
        <taxon>Spiralia</taxon>
        <taxon>Lophotrochozoa</taxon>
        <taxon>Mollusca</taxon>
        <taxon>Gastropoda</taxon>
        <taxon>Heterobranchia</taxon>
        <taxon>Euthyneura</taxon>
        <taxon>Panpulmonata</taxon>
        <taxon>Sacoglossa</taxon>
        <taxon>Placobranchoidea</taxon>
        <taxon>Plakobranchidae</taxon>
        <taxon>Plakobranchus</taxon>
    </lineage>
</organism>
<evidence type="ECO:0000313" key="2">
    <source>
        <dbReference type="EMBL" id="GFO18756.1"/>
    </source>
</evidence>
<feature type="region of interest" description="Disordered" evidence="1">
    <location>
        <begin position="1"/>
        <end position="38"/>
    </location>
</feature>
<feature type="compositionally biased region" description="Polar residues" evidence="1">
    <location>
        <begin position="80"/>
        <end position="95"/>
    </location>
</feature>
<evidence type="ECO:0000256" key="1">
    <source>
        <dbReference type="SAM" id="MobiDB-lite"/>
    </source>
</evidence>